<dbReference type="NCBIfam" id="TIGR01353">
    <property type="entry name" value="dGTP_triPase"/>
    <property type="match status" value="1"/>
</dbReference>
<keyword evidence="1 2" id="KW-0378">Hydrolase</keyword>
<sequence length="335" mass="39136">MCQRQIQEQFEIDYLQSFSQKARYSKGRVRMDEECEVRTAFQRDRDRILHSKAFRRLAHKTQVFISPEGDHYRTRLTHTLEVAQISRTLARALRLNEDLVEAIALGHDLGHTPFGHTGEFMLQELTNHQFHHNYQSLRVVEYIENKGRGLNLTWEVRDGIMNHQTKGNPATLEGKIVQISDKIAYVNHDIDDAIRGQVLEVSDIPEMYRSVLGETSSKRIDTLIKDIIENSYGLPQIRMSEQVEIAFKGLRAFLFKHVYVGSAAKEQEQKAKHVVKQLYEYYMDKPDKLPQNYLKELEDGEDKMKVVCDYIAGMTDRYALHAYCELFFPTSWNIY</sequence>
<gene>
    <name evidence="4" type="ORF">PBV87_13145</name>
</gene>
<dbReference type="HAMAP" id="MF_01212">
    <property type="entry name" value="dGTPase_type2"/>
    <property type="match status" value="1"/>
</dbReference>
<dbReference type="Gene3D" id="1.10.3210.10">
    <property type="entry name" value="Hypothetical protein af1432"/>
    <property type="match status" value="1"/>
</dbReference>
<dbReference type="InterPro" id="IPR006261">
    <property type="entry name" value="dGTPase"/>
</dbReference>
<dbReference type="SMART" id="SM00471">
    <property type="entry name" value="HDc"/>
    <property type="match status" value="1"/>
</dbReference>
<dbReference type="InterPro" id="IPR006674">
    <property type="entry name" value="HD_domain"/>
</dbReference>
<evidence type="ECO:0000256" key="1">
    <source>
        <dbReference type="ARBA" id="ARBA00022801"/>
    </source>
</evidence>
<proteinExistence type="inferred from homology"/>
<dbReference type="SUPFAM" id="SSF109604">
    <property type="entry name" value="HD-domain/PDEase-like"/>
    <property type="match status" value="1"/>
</dbReference>
<comment type="caution">
    <text evidence="4">The sequence shown here is derived from an EMBL/GenBank/DDBJ whole genome shotgun (WGS) entry which is preliminary data.</text>
</comment>
<dbReference type="EMBL" id="JAQIFT010000048">
    <property type="protein sequence ID" value="MDA3732435.1"/>
    <property type="molecule type" value="Genomic_DNA"/>
</dbReference>
<dbReference type="InterPro" id="IPR026875">
    <property type="entry name" value="PHydrolase_assoc_dom"/>
</dbReference>
<organism evidence="4 5">
    <name type="scientific">Holtiella tumoricola</name>
    <dbReference type="NCBI Taxonomy" id="3018743"/>
    <lineage>
        <taxon>Bacteria</taxon>
        <taxon>Bacillati</taxon>
        <taxon>Bacillota</taxon>
        <taxon>Clostridia</taxon>
        <taxon>Lachnospirales</taxon>
        <taxon>Cellulosilyticaceae</taxon>
        <taxon>Holtiella</taxon>
    </lineage>
</organism>
<dbReference type="InterPro" id="IPR023023">
    <property type="entry name" value="dNTPase_2"/>
</dbReference>
<dbReference type="PROSITE" id="PS51831">
    <property type="entry name" value="HD"/>
    <property type="match status" value="1"/>
</dbReference>
<protein>
    <recommendedName>
        <fullName evidence="2">Deoxyguanosinetriphosphate triphosphohydrolase-like protein</fullName>
    </recommendedName>
</protein>
<dbReference type="AlphaFoldDB" id="A0AA42DP14"/>
<dbReference type="Pfam" id="PF01966">
    <property type="entry name" value="HD"/>
    <property type="match status" value="1"/>
</dbReference>
<dbReference type="PANTHER" id="PTHR35795">
    <property type="entry name" value="SLR1885 PROTEIN"/>
    <property type="match status" value="1"/>
</dbReference>
<evidence type="ECO:0000313" key="5">
    <source>
        <dbReference type="Proteomes" id="UP001169242"/>
    </source>
</evidence>
<dbReference type="Pfam" id="PF13286">
    <property type="entry name" value="HD_assoc"/>
    <property type="match status" value="1"/>
</dbReference>
<dbReference type="Proteomes" id="UP001169242">
    <property type="component" value="Unassembled WGS sequence"/>
</dbReference>
<dbReference type="RefSeq" id="WP_271012582.1">
    <property type="nucleotide sequence ID" value="NZ_JAQIFT010000048.1"/>
</dbReference>
<reference evidence="4" key="1">
    <citation type="journal article" date="2023" name="Int. J. Syst. Evol. Microbiol.">
        <title>&lt;i&gt;Holtiella tumoricola&lt;/i&gt; gen. nov. sp. nov., isolated from a human clinical sample.</title>
        <authorList>
            <person name="Allen-Vercoe E."/>
            <person name="Daigneault M.C."/>
            <person name="Vancuren S.J."/>
            <person name="Cochrane K."/>
            <person name="O'Neal L.L."/>
            <person name="Sankaranarayanan K."/>
            <person name="Lawson P.A."/>
        </authorList>
    </citation>
    <scope>NUCLEOTIDE SEQUENCE</scope>
    <source>
        <strain evidence="4">CC70A</strain>
    </source>
</reference>
<dbReference type="NCBIfam" id="NF002327">
    <property type="entry name" value="PRK01286.1-2"/>
    <property type="match status" value="1"/>
</dbReference>
<dbReference type="InterPro" id="IPR003607">
    <property type="entry name" value="HD/PDEase_dom"/>
</dbReference>
<dbReference type="GO" id="GO:0016793">
    <property type="term" value="F:triphosphoric monoester hydrolase activity"/>
    <property type="evidence" value="ECO:0007669"/>
    <property type="project" value="InterPro"/>
</dbReference>
<dbReference type="PANTHER" id="PTHR35795:SF1">
    <property type="entry name" value="BIS(5'-NUCLEOSYL)-TETRAPHOSPHATASE, SYMMETRICAL"/>
    <property type="match status" value="1"/>
</dbReference>
<evidence type="ECO:0000259" key="3">
    <source>
        <dbReference type="PROSITE" id="PS51831"/>
    </source>
</evidence>
<evidence type="ECO:0000313" key="4">
    <source>
        <dbReference type="EMBL" id="MDA3732435.1"/>
    </source>
</evidence>
<comment type="similarity">
    <text evidence="2">Belongs to the dGTPase family. Type 2 subfamily.</text>
</comment>
<feature type="domain" description="HD" evidence="3">
    <location>
        <begin position="75"/>
        <end position="186"/>
    </location>
</feature>
<name>A0AA42DP14_9FIRM</name>
<dbReference type="InterPro" id="IPR051094">
    <property type="entry name" value="Diverse_Catalytic_Enzymes"/>
</dbReference>
<evidence type="ECO:0000256" key="2">
    <source>
        <dbReference type="HAMAP-Rule" id="MF_01212"/>
    </source>
</evidence>
<keyword evidence="5" id="KW-1185">Reference proteome</keyword>
<accession>A0AA42DP14</accession>
<dbReference type="CDD" id="cd00077">
    <property type="entry name" value="HDc"/>
    <property type="match status" value="1"/>
</dbReference>